<feature type="coiled-coil region" evidence="1">
    <location>
        <begin position="342"/>
        <end position="409"/>
    </location>
</feature>
<dbReference type="InterPro" id="IPR036162">
    <property type="entry name" value="Resolvase-like_N_sf"/>
</dbReference>
<dbReference type="SUPFAM" id="SSF53041">
    <property type="entry name" value="Resolvase-like"/>
    <property type="match status" value="1"/>
</dbReference>
<comment type="caution">
    <text evidence="4">The sequence shown here is derived from an EMBL/GenBank/DDBJ whole genome shotgun (WGS) entry which is preliminary data.</text>
</comment>
<dbReference type="InterPro" id="IPR050639">
    <property type="entry name" value="SSR_resolvase"/>
</dbReference>
<dbReference type="PANTHER" id="PTHR30461:SF23">
    <property type="entry name" value="DNA RECOMBINASE-RELATED"/>
    <property type="match status" value="1"/>
</dbReference>
<dbReference type="PROSITE" id="PS51736">
    <property type="entry name" value="RECOMBINASES_3"/>
    <property type="match status" value="1"/>
</dbReference>
<dbReference type="SMART" id="SM00857">
    <property type="entry name" value="Resolvase"/>
    <property type="match status" value="1"/>
</dbReference>
<dbReference type="Pfam" id="PF07508">
    <property type="entry name" value="Recombinase"/>
    <property type="match status" value="1"/>
</dbReference>
<evidence type="ECO:0000259" key="3">
    <source>
        <dbReference type="PROSITE" id="PS51737"/>
    </source>
</evidence>
<dbReference type="CDD" id="cd00338">
    <property type="entry name" value="Ser_Recombinase"/>
    <property type="match status" value="1"/>
</dbReference>
<dbReference type="Pfam" id="PF13408">
    <property type="entry name" value="Zn_ribbon_recom"/>
    <property type="match status" value="1"/>
</dbReference>
<protein>
    <submittedName>
        <fullName evidence="4">Recombinase family protein</fullName>
    </submittedName>
</protein>
<dbReference type="Proteomes" id="UP000824179">
    <property type="component" value="Unassembled WGS sequence"/>
</dbReference>
<organism evidence="4 5">
    <name type="scientific">Candidatus Coproplasma stercoripullorum</name>
    <dbReference type="NCBI Taxonomy" id="2840751"/>
    <lineage>
        <taxon>Bacteria</taxon>
        <taxon>Bacillati</taxon>
        <taxon>Bacillota</taxon>
        <taxon>Clostridia</taxon>
        <taxon>Eubacteriales</taxon>
        <taxon>Candidatus Coproplasma</taxon>
    </lineage>
</organism>
<dbReference type="Gene3D" id="3.90.1750.20">
    <property type="entry name" value="Putative Large Serine Recombinase, Chain B, Domain 2"/>
    <property type="match status" value="1"/>
</dbReference>
<dbReference type="InterPro" id="IPR025827">
    <property type="entry name" value="Zn_ribbon_recom_dom"/>
</dbReference>
<dbReference type="Pfam" id="PF00239">
    <property type="entry name" value="Resolvase"/>
    <property type="match status" value="1"/>
</dbReference>
<proteinExistence type="predicted"/>
<reference evidence="4" key="1">
    <citation type="submission" date="2020-10" db="EMBL/GenBank/DDBJ databases">
        <authorList>
            <person name="Gilroy R."/>
        </authorList>
    </citation>
    <scope>NUCLEOTIDE SEQUENCE</scope>
    <source>
        <strain evidence="4">ChiW25-3613</strain>
    </source>
</reference>
<sequence>MKTAVIYARYSSESQTEQSIEGQLHVCEEYARTHDILILNTYIDRAMTGMNDNRPDFQRMIKDSAKHEWDYILVYKFDRFSRNKYETAIHKKALKDNGVKVLSATEHIPDSPEGIIFESMLEGYAEYYSSELSQKVRRGMNETRMKGNYTGGHLLYGYRKEGKKVVADEQQADVVRFIFEQYSVGIYVKDIIAELDRRGIRYHGKSFGKNTVYNILKNEKYAGVYRFQGEEYDIFPQIVPTDVFEKVRAKVRKNQYGRRSVQVTYLLRHKLRCGYCGQSVNAECGTSQNGEKKYYYKCLGRKHRNCHKKPIRKEILEELVLDKIIAELSRPQIMDSIVQELMRRQEQQAREASALHMILKEKKQVDTALNNLVAAIEQGIISNTTNRRLHELETRQAELERQALIEKSKLAVQLPEAIIRKFYTKALEMEPRLLIDCLVKEILLYDDKIEIYFNSPIKPSPAEGGPDESQGFLFYTEDIRIAFKDPHRSELTRIEVQFEMKL</sequence>
<name>A0A9D1AI18_9FIRM</name>
<dbReference type="GO" id="GO:0000150">
    <property type="term" value="F:DNA strand exchange activity"/>
    <property type="evidence" value="ECO:0007669"/>
    <property type="project" value="InterPro"/>
</dbReference>
<dbReference type="Gene3D" id="3.40.50.1390">
    <property type="entry name" value="Resolvase, N-terminal catalytic domain"/>
    <property type="match status" value="1"/>
</dbReference>
<keyword evidence="1" id="KW-0175">Coiled coil</keyword>
<dbReference type="InterPro" id="IPR038109">
    <property type="entry name" value="DNA_bind_recomb_sf"/>
</dbReference>
<dbReference type="AlphaFoldDB" id="A0A9D1AI18"/>
<evidence type="ECO:0000256" key="1">
    <source>
        <dbReference type="SAM" id="Coils"/>
    </source>
</evidence>
<gene>
    <name evidence="4" type="ORF">IAB90_07035</name>
</gene>
<evidence type="ECO:0000313" key="4">
    <source>
        <dbReference type="EMBL" id="HIR40116.1"/>
    </source>
</evidence>
<accession>A0A9D1AI18</accession>
<feature type="domain" description="Resolvase/invertase-type recombinase catalytic" evidence="2">
    <location>
        <begin position="3"/>
        <end position="147"/>
    </location>
</feature>
<dbReference type="GO" id="GO:0003677">
    <property type="term" value="F:DNA binding"/>
    <property type="evidence" value="ECO:0007669"/>
    <property type="project" value="InterPro"/>
</dbReference>
<dbReference type="PROSITE" id="PS51737">
    <property type="entry name" value="RECOMBINASE_DNA_BIND"/>
    <property type="match status" value="1"/>
</dbReference>
<evidence type="ECO:0000313" key="5">
    <source>
        <dbReference type="Proteomes" id="UP000824179"/>
    </source>
</evidence>
<feature type="domain" description="Recombinase" evidence="3">
    <location>
        <begin position="155"/>
        <end position="257"/>
    </location>
</feature>
<reference evidence="4" key="2">
    <citation type="journal article" date="2021" name="PeerJ">
        <title>Extensive microbial diversity within the chicken gut microbiome revealed by metagenomics and culture.</title>
        <authorList>
            <person name="Gilroy R."/>
            <person name="Ravi A."/>
            <person name="Getino M."/>
            <person name="Pursley I."/>
            <person name="Horton D.L."/>
            <person name="Alikhan N.F."/>
            <person name="Baker D."/>
            <person name="Gharbi K."/>
            <person name="Hall N."/>
            <person name="Watson M."/>
            <person name="Adriaenssens E.M."/>
            <person name="Foster-Nyarko E."/>
            <person name="Jarju S."/>
            <person name="Secka A."/>
            <person name="Antonio M."/>
            <person name="Oren A."/>
            <person name="Chaudhuri R.R."/>
            <person name="La Ragione R."/>
            <person name="Hildebrand F."/>
            <person name="Pallen M.J."/>
        </authorList>
    </citation>
    <scope>NUCLEOTIDE SEQUENCE</scope>
    <source>
        <strain evidence="4">ChiW25-3613</strain>
    </source>
</reference>
<evidence type="ECO:0000259" key="2">
    <source>
        <dbReference type="PROSITE" id="PS51736"/>
    </source>
</evidence>
<dbReference type="InterPro" id="IPR006119">
    <property type="entry name" value="Resolv_N"/>
</dbReference>
<dbReference type="PANTHER" id="PTHR30461">
    <property type="entry name" value="DNA-INVERTASE FROM LAMBDOID PROPHAGE"/>
    <property type="match status" value="1"/>
</dbReference>
<dbReference type="EMBL" id="DVHB01000124">
    <property type="protein sequence ID" value="HIR40116.1"/>
    <property type="molecule type" value="Genomic_DNA"/>
</dbReference>
<dbReference type="InterPro" id="IPR011109">
    <property type="entry name" value="DNA_bind_recombinase_dom"/>
</dbReference>